<evidence type="ECO:0000256" key="1">
    <source>
        <dbReference type="ARBA" id="ARBA00022448"/>
    </source>
</evidence>
<dbReference type="InterPro" id="IPR032879">
    <property type="entry name" value="FixG_C"/>
</dbReference>
<dbReference type="PROSITE" id="PS00198">
    <property type="entry name" value="4FE4S_FER_1"/>
    <property type="match status" value="1"/>
</dbReference>
<reference evidence="9 10" key="1">
    <citation type="submission" date="2019-06" db="EMBL/GenBank/DDBJ databases">
        <title>Sorghum-associated microbial communities from plants grown in Nebraska, USA.</title>
        <authorList>
            <person name="Schachtman D."/>
        </authorList>
    </citation>
    <scope>NUCLEOTIDE SEQUENCE [LARGE SCALE GENOMIC DNA]</scope>
    <source>
        <strain evidence="9 10">T529</strain>
    </source>
</reference>
<dbReference type="InterPro" id="IPR017900">
    <property type="entry name" value="4Fe4S_Fe_S_CS"/>
</dbReference>
<dbReference type="Pfam" id="PF13746">
    <property type="entry name" value="Fer4_18"/>
    <property type="match status" value="1"/>
</dbReference>
<keyword evidence="7" id="KW-0812">Transmembrane</keyword>
<dbReference type="InterPro" id="IPR017896">
    <property type="entry name" value="4Fe4S_Fe-S-bd"/>
</dbReference>
<dbReference type="InterPro" id="IPR013783">
    <property type="entry name" value="Ig-like_fold"/>
</dbReference>
<feature type="domain" description="4Fe-4S ferredoxin-type" evidence="8">
    <location>
        <begin position="305"/>
        <end position="328"/>
    </location>
</feature>
<dbReference type="AlphaFoldDB" id="A0A561B9Y0"/>
<feature type="domain" description="4Fe-4S ferredoxin-type" evidence="8">
    <location>
        <begin position="273"/>
        <end position="301"/>
    </location>
</feature>
<dbReference type="PANTHER" id="PTHR30176">
    <property type="entry name" value="FERREDOXIN-TYPE PROTEIN NAPH"/>
    <property type="match status" value="1"/>
</dbReference>
<accession>A0A561B9Y0</accession>
<feature type="transmembrane region" description="Helical" evidence="7">
    <location>
        <begin position="101"/>
        <end position="122"/>
    </location>
</feature>
<dbReference type="InterPro" id="IPR051684">
    <property type="entry name" value="Electron_Trans/Redox"/>
</dbReference>
<dbReference type="SUPFAM" id="SSF54862">
    <property type="entry name" value="4Fe-4S ferredoxins"/>
    <property type="match status" value="1"/>
</dbReference>
<name>A0A561B9Y0_9BURK</name>
<keyword evidence="7" id="KW-1133">Transmembrane helix</keyword>
<feature type="transmembrane region" description="Helical" evidence="7">
    <location>
        <begin position="54"/>
        <end position="72"/>
    </location>
</feature>
<keyword evidence="2" id="KW-0004">4Fe-4S</keyword>
<dbReference type="GO" id="GO:0005886">
    <property type="term" value="C:plasma membrane"/>
    <property type="evidence" value="ECO:0007669"/>
    <property type="project" value="TreeGrafter"/>
</dbReference>
<evidence type="ECO:0000259" key="8">
    <source>
        <dbReference type="PROSITE" id="PS51379"/>
    </source>
</evidence>
<sequence>MDSSAPVSSSASTPASPGARKTIPIVPVESDSVGLYEASKKIYPRTVRGMFARWRWAMVFLTQLVFYGLPWAEWGERQLVLFDLAARRFYIFGLVLYPQDLIYLSGLLVVSALALFLFTAVAGRLWCGYACPQTVYTEIFMWVEHRIEGNRTARMRLDAESMSLEKLVKKWFKHLVWIGIALWTGFTFVGYFTPIRDLGLAFLQTRMGSWEVFWVFFYGFATYGNAGFMREQVCKYMCPYARFQSAMFDRDTLIVTYDPERGEPRAPRRKGVDPRSMALGDCIDCGLCVQVCPTGIDIRKGLQYECIGCGLCVDACDTVMQKMAYAPRLIRYDTQNGMEAGWTRGQLLRRVLRPRVLVYTAILALLVIGLLASLVTRMPLKVDVVRDRASLARIVEDGRLENVYRLQIMNATEEARDYRIAAHGLEGLTVSPGEPVTIGAAQSRWVAVRLQVPYGAVPAGSHTVHFDIRDERSGVQVSEKAAFLVPR</sequence>
<keyword evidence="3" id="KW-0479">Metal-binding</keyword>
<keyword evidence="1" id="KW-0813">Transport</keyword>
<evidence type="ECO:0000256" key="6">
    <source>
        <dbReference type="ARBA" id="ARBA00023014"/>
    </source>
</evidence>
<feature type="transmembrane region" description="Helical" evidence="7">
    <location>
        <begin position="212"/>
        <end position="229"/>
    </location>
</feature>
<organism evidence="9 10">
    <name type="scientific">Variovorax beijingensis</name>
    <dbReference type="NCBI Taxonomy" id="2496117"/>
    <lineage>
        <taxon>Bacteria</taxon>
        <taxon>Pseudomonadati</taxon>
        <taxon>Pseudomonadota</taxon>
        <taxon>Betaproteobacteria</taxon>
        <taxon>Burkholderiales</taxon>
        <taxon>Comamonadaceae</taxon>
        <taxon>Variovorax</taxon>
    </lineage>
</organism>
<evidence type="ECO:0000256" key="4">
    <source>
        <dbReference type="ARBA" id="ARBA00022982"/>
    </source>
</evidence>
<dbReference type="InterPro" id="IPR014116">
    <property type="entry name" value="Cyt_c_oxidase_cbb3_FixG"/>
</dbReference>
<keyword evidence="6" id="KW-0411">Iron-sulfur</keyword>
<dbReference type="GO" id="GO:0051539">
    <property type="term" value="F:4 iron, 4 sulfur cluster binding"/>
    <property type="evidence" value="ECO:0007669"/>
    <property type="project" value="UniProtKB-KW"/>
</dbReference>
<gene>
    <name evidence="9" type="ORF">FB547_11727</name>
</gene>
<dbReference type="Pfam" id="PF11614">
    <property type="entry name" value="FixG_C"/>
    <property type="match status" value="1"/>
</dbReference>
<keyword evidence="7" id="KW-0472">Membrane</keyword>
<dbReference type="PANTHER" id="PTHR30176:SF3">
    <property type="entry name" value="FERREDOXIN-TYPE PROTEIN NAPH"/>
    <property type="match status" value="1"/>
</dbReference>
<evidence type="ECO:0000256" key="7">
    <source>
        <dbReference type="SAM" id="Phobius"/>
    </source>
</evidence>
<dbReference type="OrthoDB" id="9811700at2"/>
<evidence type="ECO:0000256" key="2">
    <source>
        <dbReference type="ARBA" id="ARBA00022485"/>
    </source>
</evidence>
<evidence type="ECO:0000256" key="3">
    <source>
        <dbReference type="ARBA" id="ARBA00022723"/>
    </source>
</evidence>
<dbReference type="GO" id="GO:0046872">
    <property type="term" value="F:metal ion binding"/>
    <property type="evidence" value="ECO:0007669"/>
    <property type="project" value="UniProtKB-KW"/>
</dbReference>
<dbReference type="PROSITE" id="PS51379">
    <property type="entry name" value="4FE4S_FER_2"/>
    <property type="match status" value="2"/>
</dbReference>
<protein>
    <submittedName>
        <fullName evidence="9">Cytochrome c oxidase accessory protein FixG</fullName>
    </submittedName>
</protein>
<dbReference type="Proteomes" id="UP000319722">
    <property type="component" value="Unassembled WGS sequence"/>
</dbReference>
<dbReference type="EMBL" id="VIVL01000017">
    <property type="protein sequence ID" value="TWD75610.1"/>
    <property type="molecule type" value="Genomic_DNA"/>
</dbReference>
<evidence type="ECO:0000313" key="10">
    <source>
        <dbReference type="Proteomes" id="UP000319722"/>
    </source>
</evidence>
<dbReference type="Gene3D" id="2.60.40.10">
    <property type="entry name" value="Immunoglobulins"/>
    <property type="match status" value="1"/>
</dbReference>
<feature type="transmembrane region" description="Helical" evidence="7">
    <location>
        <begin position="171"/>
        <end position="192"/>
    </location>
</feature>
<feature type="transmembrane region" description="Helical" evidence="7">
    <location>
        <begin position="356"/>
        <end position="375"/>
    </location>
</feature>
<dbReference type="NCBIfam" id="TIGR02745">
    <property type="entry name" value="ccoG_rdxA_fixG"/>
    <property type="match status" value="1"/>
</dbReference>
<evidence type="ECO:0000313" key="9">
    <source>
        <dbReference type="EMBL" id="TWD75610.1"/>
    </source>
</evidence>
<dbReference type="RefSeq" id="WP_145747345.1">
    <property type="nucleotide sequence ID" value="NZ_VIVL01000017.1"/>
</dbReference>
<comment type="caution">
    <text evidence="9">The sequence shown here is derived from an EMBL/GenBank/DDBJ whole genome shotgun (WGS) entry which is preliminary data.</text>
</comment>
<evidence type="ECO:0000256" key="5">
    <source>
        <dbReference type="ARBA" id="ARBA00023004"/>
    </source>
</evidence>
<keyword evidence="4" id="KW-0249">Electron transport</keyword>
<proteinExistence type="predicted"/>
<keyword evidence="5" id="KW-0408">Iron</keyword>
<dbReference type="Pfam" id="PF12801">
    <property type="entry name" value="Fer4_5"/>
    <property type="match status" value="1"/>
</dbReference>